<evidence type="ECO:0000256" key="1">
    <source>
        <dbReference type="ARBA" id="ARBA00001946"/>
    </source>
</evidence>
<dbReference type="InterPro" id="IPR044878">
    <property type="entry name" value="UbiA_sf"/>
</dbReference>
<gene>
    <name evidence="11" type="ORF">AVDCRST_MAG63-1535</name>
</gene>
<evidence type="ECO:0000256" key="5">
    <source>
        <dbReference type="ARBA" id="ARBA00022679"/>
    </source>
</evidence>
<dbReference type="GO" id="GO:0005886">
    <property type="term" value="C:plasma membrane"/>
    <property type="evidence" value="ECO:0007669"/>
    <property type="project" value="TreeGrafter"/>
</dbReference>
<feature type="transmembrane region" description="Helical" evidence="10">
    <location>
        <begin position="169"/>
        <end position="192"/>
    </location>
</feature>
<dbReference type="CDD" id="cd13959">
    <property type="entry name" value="PT_UbiA_COQ2"/>
    <property type="match status" value="1"/>
</dbReference>
<protein>
    <recommendedName>
        <fullName evidence="9">4-hydroxybenzoate polyprenyltransferase</fullName>
        <ecNumber evidence="9">2.5.1.39</ecNumber>
    </recommendedName>
</protein>
<evidence type="ECO:0000313" key="11">
    <source>
        <dbReference type="EMBL" id="CAA9210756.1"/>
    </source>
</evidence>
<dbReference type="FunFam" id="1.20.120.1780:FF:000001">
    <property type="entry name" value="4-hydroxybenzoate octaprenyltransferase"/>
    <property type="match status" value="1"/>
</dbReference>
<feature type="transmembrane region" description="Helical" evidence="10">
    <location>
        <begin position="143"/>
        <end position="163"/>
    </location>
</feature>
<accession>A0A6J4H1Y1</accession>
<comment type="subcellular location">
    <subcellularLocation>
        <location evidence="2">Membrane</location>
        <topology evidence="2">Multi-pass membrane protein</topology>
    </subcellularLocation>
</comment>
<feature type="transmembrane region" description="Helical" evidence="10">
    <location>
        <begin position="51"/>
        <end position="69"/>
    </location>
</feature>
<comment type="cofactor">
    <cofactor evidence="1">
        <name>Mg(2+)</name>
        <dbReference type="ChEBI" id="CHEBI:18420"/>
    </cofactor>
</comment>
<dbReference type="Gene3D" id="1.10.357.140">
    <property type="entry name" value="UbiA prenyltransferase"/>
    <property type="match status" value="1"/>
</dbReference>
<keyword evidence="8 10" id="KW-0472">Membrane</keyword>
<dbReference type="GO" id="GO:0006744">
    <property type="term" value="P:ubiquinone biosynthetic process"/>
    <property type="evidence" value="ECO:0007669"/>
    <property type="project" value="TreeGrafter"/>
</dbReference>
<dbReference type="GO" id="GO:0008412">
    <property type="term" value="F:4-hydroxybenzoate polyprenyltransferase activity"/>
    <property type="evidence" value="ECO:0007669"/>
    <property type="project" value="UniProtKB-EC"/>
</dbReference>
<dbReference type="Pfam" id="PF01040">
    <property type="entry name" value="UbiA"/>
    <property type="match status" value="1"/>
</dbReference>
<dbReference type="EC" id="2.5.1.39" evidence="9"/>
<feature type="transmembrane region" description="Helical" evidence="10">
    <location>
        <begin position="240"/>
        <end position="260"/>
    </location>
</feature>
<evidence type="ECO:0000256" key="2">
    <source>
        <dbReference type="ARBA" id="ARBA00004141"/>
    </source>
</evidence>
<dbReference type="AlphaFoldDB" id="A0A6J4H1Y1"/>
<dbReference type="InterPro" id="IPR006371">
    <property type="entry name" value="Polyprenyltransferase_UbiA-li"/>
</dbReference>
<proteinExistence type="inferred from homology"/>
<reference evidence="11" key="1">
    <citation type="submission" date="2020-02" db="EMBL/GenBank/DDBJ databases">
        <authorList>
            <person name="Meier V. D."/>
        </authorList>
    </citation>
    <scope>NUCLEOTIDE SEQUENCE</scope>
    <source>
        <strain evidence="11">AVDCRST_MAG63</strain>
    </source>
</reference>
<dbReference type="EMBL" id="CADCTO010000001">
    <property type="protein sequence ID" value="CAA9210756.1"/>
    <property type="molecule type" value="Genomic_DNA"/>
</dbReference>
<dbReference type="FunFam" id="1.10.357.140:FF:000008">
    <property type="entry name" value="4-hydroxybenzoate octaprenyltransferase"/>
    <property type="match status" value="1"/>
</dbReference>
<feature type="transmembrane region" description="Helical" evidence="10">
    <location>
        <begin position="21"/>
        <end position="45"/>
    </location>
</feature>
<keyword evidence="6 10" id="KW-0812">Transmembrane</keyword>
<keyword evidence="7 10" id="KW-1133">Transmembrane helix</keyword>
<evidence type="ECO:0000256" key="10">
    <source>
        <dbReference type="SAM" id="Phobius"/>
    </source>
</evidence>
<dbReference type="PANTHER" id="PTHR11048:SF28">
    <property type="entry name" value="4-HYDROXYBENZOATE POLYPRENYLTRANSFERASE, MITOCHONDRIAL"/>
    <property type="match status" value="1"/>
</dbReference>
<keyword evidence="4" id="KW-0997">Cell inner membrane</keyword>
<evidence type="ECO:0000256" key="6">
    <source>
        <dbReference type="ARBA" id="ARBA00022692"/>
    </source>
</evidence>
<dbReference type="Gene3D" id="1.20.120.1780">
    <property type="entry name" value="UbiA prenyltransferase"/>
    <property type="match status" value="1"/>
</dbReference>
<evidence type="ECO:0000256" key="9">
    <source>
        <dbReference type="ARBA" id="ARBA00034524"/>
    </source>
</evidence>
<dbReference type="InterPro" id="IPR039653">
    <property type="entry name" value="Prenyltransferase"/>
</dbReference>
<feature type="transmembrane region" description="Helical" evidence="10">
    <location>
        <begin position="272"/>
        <end position="293"/>
    </location>
</feature>
<keyword evidence="4" id="KW-1003">Cell membrane</keyword>
<dbReference type="NCBIfam" id="TIGR01475">
    <property type="entry name" value="ubiA_other"/>
    <property type="match status" value="1"/>
</dbReference>
<sequence>MEARLRLPQTPWQKLRVVLEMIKIEHTLFALPFALMGALLAAGGLPTGAQIVWILVAMVGARSAAMAFNRLVDRDIDARNPRTANRALPAGLVSVPFVVGFTVVASALLVGAAYRLNPLAFALSPVALVIVFFYSFTKRFTAWSHAFLGLALAVAPVGAWIAVRGAFGVPALWLGAAVVCWLIGFDIIYALQDVGFDRTAGLRSLPASLGPRRALSVGRAAHAVMIGCLAGVGVTAGLGAWYYAGVALAAVLIAWEHAIIRPDDLRRLNVAFFNLNIAVSSGLLLFTALDIWLRKG</sequence>
<name>A0A6J4H1Y1_9BACT</name>
<comment type="similarity">
    <text evidence="3">Belongs to the UbiA prenyltransferase family.</text>
</comment>
<evidence type="ECO:0000256" key="7">
    <source>
        <dbReference type="ARBA" id="ARBA00022989"/>
    </source>
</evidence>
<feature type="transmembrane region" description="Helical" evidence="10">
    <location>
        <begin position="119"/>
        <end position="136"/>
    </location>
</feature>
<organism evidence="11">
    <name type="scientific">uncultured Armatimonadetes bacterium</name>
    <dbReference type="NCBI Taxonomy" id="157466"/>
    <lineage>
        <taxon>Bacteria</taxon>
        <taxon>Bacillati</taxon>
        <taxon>Armatimonadota</taxon>
        <taxon>environmental samples</taxon>
    </lineage>
</organism>
<evidence type="ECO:0000256" key="4">
    <source>
        <dbReference type="ARBA" id="ARBA00022519"/>
    </source>
</evidence>
<dbReference type="PANTHER" id="PTHR11048">
    <property type="entry name" value="PRENYLTRANSFERASES"/>
    <property type="match status" value="1"/>
</dbReference>
<evidence type="ECO:0000256" key="3">
    <source>
        <dbReference type="ARBA" id="ARBA00005985"/>
    </source>
</evidence>
<evidence type="ECO:0000256" key="8">
    <source>
        <dbReference type="ARBA" id="ARBA00023136"/>
    </source>
</evidence>
<dbReference type="InterPro" id="IPR000537">
    <property type="entry name" value="UbiA_prenyltransferase"/>
</dbReference>
<keyword evidence="5 11" id="KW-0808">Transferase</keyword>
<feature type="transmembrane region" description="Helical" evidence="10">
    <location>
        <begin position="90"/>
        <end position="113"/>
    </location>
</feature>